<reference evidence="2" key="1">
    <citation type="submission" date="2023-04" db="EMBL/GenBank/DDBJ databases">
        <title>Phytophthora lilii NBRC 32176.</title>
        <authorList>
            <person name="Ichikawa N."/>
            <person name="Sato H."/>
            <person name="Tonouchi N."/>
        </authorList>
    </citation>
    <scope>NUCLEOTIDE SEQUENCE</scope>
    <source>
        <strain evidence="2">NBRC 32176</strain>
    </source>
</reference>
<comment type="caution">
    <text evidence="2">The sequence shown here is derived from an EMBL/GenBank/DDBJ whole genome shotgun (WGS) entry which is preliminary data.</text>
</comment>
<name>A0A9W6TRW7_9STRA</name>
<feature type="compositionally biased region" description="Low complexity" evidence="1">
    <location>
        <begin position="20"/>
        <end position="34"/>
    </location>
</feature>
<feature type="compositionally biased region" description="Basic and acidic residues" evidence="1">
    <location>
        <begin position="9"/>
        <end position="19"/>
    </location>
</feature>
<organism evidence="2 3">
    <name type="scientific">Phytophthora lilii</name>
    <dbReference type="NCBI Taxonomy" id="2077276"/>
    <lineage>
        <taxon>Eukaryota</taxon>
        <taxon>Sar</taxon>
        <taxon>Stramenopiles</taxon>
        <taxon>Oomycota</taxon>
        <taxon>Peronosporomycetes</taxon>
        <taxon>Peronosporales</taxon>
        <taxon>Peronosporaceae</taxon>
        <taxon>Phytophthora</taxon>
    </lineage>
</organism>
<dbReference type="EMBL" id="BSXW01000302">
    <property type="protein sequence ID" value="GMF18018.1"/>
    <property type="molecule type" value="Genomic_DNA"/>
</dbReference>
<evidence type="ECO:0000256" key="1">
    <source>
        <dbReference type="SAM" id="MobiDB-lite"/>
    </source>
</evidence>
<accession>A0A9W6TRW7</accession>
<gene>
    <name evidence="2" type="ORF">Plil01_000668100</name>
</gene>
<dbReference type="Proteomes" id="UP001165083">
    <property type="component" value="Unassembled WGS sequence"/>
</dbReference>
<feature type="compositionally biased region" description="Acidic residues" evidence="1">
    <location>
        <begin position="105"/>
        <end position="115"/>
    </location>
</feature>
<proteinExistence type="predicted"/>
<feature type="region of interest" description="Disordered" evidence="1">
    <location>
        <begin position="1"/>
        <end position="144"/>
    </location>
</feature>
<feature type="compositionally biased region" description="Polar residues" evidence="1">
    <location>
        <begin position="37"/>
        <end position="52"/>
    </location>
</feature>
<protein>
    <submittedName>
        <fullName evidence="2">Unnamed protein product</fullName>
    </submittedName>
</protein>
<evidence type="ECO:0000313" key="3">
    <source>
        <dbReference type="Proteomes" id="UP001165083"/>
    </source>
</evidence>
<sequence length="178" mass="18094">MTTDDTDDANGKDKKERSKAAPSPVASSASYAPAEQFESSPAPSPRGSTTSPADKVEAASTLASLGGVDDATTNSTFPGVSIRILPPGKHPAWSPNDSSEGEPTGNEDEVGESSGDEVSRPCNANKVVKASDESDSEQTGRNAGQIVVAVSGVAVVVGNRFTKMSTVWSADTGGHGSK</sequence>
<keyword evidence="3" id="KW-1185">Reference proteome</keyword>
<evidence type="ECO:0000313" key="2">
    <source>
        <dbReference type="EMBL" id="GMF18018.1"/>
    </source>
</evidence>
<dbReference type="AlphaFoldDB" id="A0A9W6TRW7"/>